<protein>
    <submittedName>
        <fullName evidence="2">Uncharacterized protein</fullName>
    </submittedName>
</protein>
<dbReference type="EMBL" id="JBIYXZ010002082">
    <property type="protein sequence ID" value="KAL3048886.1"/>
    <property type="molecule type" value="Genomic_DNA"/>
</dbReference>
<feature type="region of interest" description="Disordered" evidence="1">
    <location>
        <begin position="11"/>
        <end position="49"/>
    </location>
</feature>
<gene>
    <name evidence="2" type="ORF">OYC64_008381</name>
</gene>
<evidence type="ECO:0000313" key="3">
    <source>
        <dbReference type="Proteomes" id="UP001619887"/>
    </source>
</evidence>
<proteinExistence type="predicted"/>
<reference evidence="2 3" key="1">
    <citation type="journal article" date="2022" name="G3 (Bethesda)">
        <title>Evaluating Illumina-, Nanopore-, and PacBio-based genome assembly strategies with the bald notothen, Trematomus borchgrevinki.</title>
        <authorList>
            <person name="Rayamajhi N."/>
            <person name="Cheng C.C."/>
            <person name="Catchen J.M."/>
        </authorList>
    </citation>
    <scope>NUCLEOTIDE SEQUENCE [LARGE SCALE GENOMIC DNA]</scope>
    <source>
        <strain evidence="2">AGRC-2024</strain>
    </source>
</reference>
<reference evidence="2 3" key="2">
    <citation type="journal article" date="2024" name="G3 (Bethesda)">
        <title>The genome of the cryopelagic Antarctic bald notothen, Trematomus borchgrevinki.</title>
        <authorList>
            <person name="Rayamajhi N."/>
            <person name="Rivera-Colon A.G."/>
            <person name="Minhas B.F."/>
            <person name="Cheng C.C."/>
            <person name="Catchen J.M."/>
        </authorList>
    </citation>
    <scope>NUCLEOTIDE SEQUENCE [LARGE SCALE GENOMIC DNA]</scope>
    <source>
        <strain evidence="2">AGRC-2024</strain>
    </source>
</reference>
<keyword evidence="3" id="KW-1185">Reference proteome</keyword>
<evidence type="ECO:0000313" key="2">
    <source>
        <dbReference type="EMBL" id="KAL3048886.1"/>
    </source>
</evidence>
<dbReference type="AlphaFoldDB" id="A0ABD2G4H2"/>
<sequence length="164" mass="17260">MWAGPWLRWRGPWGCSTSSSSSSSSTSSSSSSTTCRCCTTSSSSRVSAGLCCPRPPPPAAQSPLLLDSAALPPVPLYRLRRFPCGNIGYGYQEQGLPLEAVHPNPPAAPQPQQGLSMASAHQRGASVTLGRSGLSEDSRPLLVTMGTVQDPRLPRMEGHNATVL</sequence>
<name>A0ABD2G4H2_PAGBO</name>
<evidence type="ECO:0000256" key="1">
    <source>
        <dbReference type="SAM" id="MobiDB-lite"/>
    </source>
</evidence>
<accession>A0ABD2G4H2</accession>
<feature type="compositionally biased region" description="Low complexity" evidence="1">
    <location>
        <begin position="15"/>
        <end position="49"/>
    </location>
</feature>
<organism evidence="2 3">
    <name type="scientific">Pagothenia borchgrevinki</name>
    <name type="common">Bald rockcod</name>
    <name type="synonym">Trematomus borchgrevinki</name>
    <dbReference type="NCBI Taxonomy" id="8213"/>
    <lineage>
        <taxon>Eukaryota</taxon>
        <taxon>Metazoa</taxon>
        <taxon>Chordata</taxon>
        <taxon>Craniata</taxon>
        <taxon>Vertebrata</taxon>
        <taxon>Euteleostomi</taxon>
        <taxon>Actinopterygii</taxon>
        <taxon>Neopterygii</taxon>
        <taxon>Teleostei</taxon>
        <taxon>Neoteleostei</taxon>
        <taxon>Acanthomorphata</taxon>
        <taxon>Eupercaria</taxon>
        <taxon>Perciformes</taxon>
        <taxon>Notothenioidei</taxon>
        <taxon>Nototheniidae</taxon>
        <taxon>Pagothenia</taxon>
    </lineage>
</organism>
<dbReference type="Proteomes" id="UP001619887">
    <property type="component" value="Unassembled WGS sequence"/>
</dbReference>
<comment type="caution">
    <text evidence="2">The sequence shown here is derived from an EMBL/GenBank/DDBJ whole genome shotgun (WGS) entry which is preliminary data.</text>
</comment>